<gene>
    <name evidence="1" type="ORF">KL86DES1_21482</name>
</gene>
<accession>A0A212L809</accession>
<sequence>MFQKQNPVKIYAGQKKLLMPMWPVNIHGCMGINGQKRARRVCEQPHRLTLARFFVKLTAVYPKHFLRRSHG</sequence>
<dbReference type="EMBL" id="FMJC01000002">
    <property type="protein sequence ID" value="SCM73723.1"/>
    <property type="molecule type" value="Genomic_DNA"/>
</dbReference>
<evidence type="ECO:0000313" key="1">
    <source>
        <dbReference type="EMBL" id="SCM73723.1"/>
    </source>
</evidence>
<reference evidence="1" key="1">
    <citation type="submission" date="2016-08" db="EMBL/GenBank/DDBJ databases">
        <authorList>
            <person name="Seilhamer J.J."/>
        </authorList>
    </citation>
    <scope>NUCLEOTIDE SEQUENCE</scope>
    <source>
        <strain evidence="1">86-1</strain>
    </source>
</reference>
<dbReference type="AlphaFoldDB" id="A0A212L809"/>
<organism evidence="1">
    <name type="scientific">uncultured Desulfovibrio sp</name>
    <dbReference type="NCBI Taxonomy" id="167968"/>
    <lineage>
        <taxon>Bacteria</taxon>
        <taxon>Pseudomonadati</taxon>
        <taxon>Thermodesulfobacteriota</taxon>
        <taxon>Desulfovibrionia</taxon>
        <taxon>Desulfovibrionales</taxon>
        <taxon>Desulfovibrionaceae</taxon>
        <taxon>Desulfovibrio</taxon>
        <taxon>environmental samples</taxon>
    </lineage>
</organism>
<proteinExistence type="predicted"/>
<name>A0A212L809_9BACT</name>
<protein>
    <submittedName>
        <fullName evidence="1">Uncharacterized protein</fullName>
    </submittedName>
</protein>